<dbReference type="GO" id="GO:0017101">
    <property type="term" value="C:aminoacyl-tRNA synthetase multienzyme complex"/>
    <property type="evidence" value="ECO:0007669"/>
    <property type="project" value="InterPro"/>
</dbReference>
<dbReference type="EMBL" id="GFPF01007557">
    <property type="protein sequence ID" value="MAA18703.1"/>
    <property type="molecule type" value="Transcribed_RNA"/>
</dbReference>
<protein>
    <submittedName>
        <fullName evidence="2">Elongation factor 1 gamma</fullName>
    </submittedName>
</protein>
<sequence length="170" mass="19286">MVAHIKHFLDFLNVPADSLNIQFKEQVPTVKADSGIELTGCAPIGRYIAEQSEKGRAVLGKNAQERALIQQWLEYVAVRSENGPLSSDTAHSTLQELDSYLADRCFFVGISLTLADVFLYYSLHPVVLSLTFKDKEKYGHLCRWFDLVQHQEGLRQNLPLVVFSKTRLYV</sequence>
<dbReference type="SUPFAM" id="SSF47616">
    <property type="entry name" value="GST C-terminal domain-like"/>
    <property type="match status" value="1"/>
</dbReference>
<feature type="domain" description="GST C-terminal" evidence="1">
    <location>
        <begin position="13"/>
        <end position="170"/>
    </location>
</feature>
<dbReference type="Gene3D" id="1.20.1050.10">
    <property type="match status" value="1"/>
</dbReference>
<reference evidence="2" key="1">
    <citation type="journal article" date="2017" name="Parasit. Vectors">
        <title>Sialotranscriptomics of Rhipicephalus zambeziensis reveals intricate expression profiles of secretory proteins and suggests tight temporal transcriptional regulation during blood-feeding.</title>
        <authorList>
            <person name="de Castro M.H."/>
            <person name="de Klerk D."/>
            <person name="Pienaar R."/>
            <person name="Rees D.J.G."/>
            <person name="Mans B.J."/>
        </authorList>
    </citation>
    <scope>NUCLEOTIDE SEQUENCE</scope>
    <source>
        <tissue evidence="2">Salivary glands</tissue>
    </source>
</reference>
<organism evidence="2">
    <name type="scientific">Rhipicephalus zambeziensis</name>
    <dbReference type="NCBI Taxonomy" id="60191"/>
    <lineage>
        <taxon>Eukaryota</taxon>
        <taxon>Metazoa</taxon>
        <taxon>Ecdysozoa</taxon>
        <taxon>Arthropoda</taxon>
        <taxon>Chelicerata</taxon>
        <taxon>Arachnida</taxon>
        <taxon>Acari</taxon>
        <taxon>Parasitiformes</taxon>
        <taxon>Ixodida</taxon>
        <taxon>Ixodoidea</taxon>
        <taxon>Ixodidae</taxon>
        <taxon>Rhipicephalinae</taxon>
        <taxon>Rhipicephalus</taxon>
        <taxon>Rhipicephalus</taxon>
    </lineage>
</organism>
<keyword evidence="2" id="KW-0648">Protein biosynthesis</keyword>
<dbReference type="PROSITE" id="PS50405">
    <property type="entry name" value="GST_CTER"/>
    <property type="match status" value="1"/>
</dbReference>
<dbReference type="InterPro" id="IPR036282">
    <property type="entry name" value="Glutathione-S-Trfase_C_sf"/>
</dbReference>
<dbReference type="CDD" id="cd10305">
    <property type="entry name" value="GST_C_AIMP3"/>
    <property type="match status" value="1"/>
</dbReference>
<dbReference type="PANTHER" id="PTHR44490:SF1">
    <property type="entry name" value="EUKARYOTIC TRANSLATION ELONGATION FACTOR 1 EPSILON-1"/>
    <property type="match status" value="1"/>
</dbReference>
<dbReference type="InterPro" id="IPR053836">
    <property type="entry name" value="Arc1-like_N"/>
</dbReference>
<dbReference type="PANTHER" id="PTHR44490">
    <property type="entry name" value="EUKARYOTIC TRANSLATION ELONGATION FACTOR 1 EPSILON-1"/>
    <property type="match status" value="1"/>
</dbReference>
<dbReference type="GO" id="GO:0005737">
    <property type="term" value="C:cytoplasm"/>
    <property type="evidence" value="ECO:0007669"/>
    <property type="project" value="TreeGrafter"/>
</dbReference>
<name>A0A224YWN2_9ACAR</name>
<dbReference type="GO" id="GO:0043517">
    <property type="term" value="P:positive regulation of DNA damage response, signal transduction by p53 class mediator"/>
    <property type="evidence" value="ECO:0007669"/>
    <property type="project" value="InterPro"/>
</dbReference>
<dbReference type="AlphaFoldDB" id="A0A224YWN2"/>
<dbReference type="InterPro" id="IPR053837">
    <property type="entry name" value="AIMP3/p18_C"/>
</dbReference>
<evidence type="ECO:0000313" key="2">
    <source>
        <dbReference type="EMBL" id="MAA18703.1"/>
    </source>
</evidence>
<dbReference type="InterPro" id="IPR010987">
    <property type="entry name" value="Glutathione-S-Trfase_C-like"/>
</dbReference>
<dbReference type="InterPro" id="IPR042450">
    <property type="entry name" value="EEF1E1"/>
</dbReference>
<accession>A0A224YWN2</accession>
<dbReference type="GO" id="GO:0003746">
    <property type="term" value="F:translation elongation factor activity"/>
    <property type="evidence" value="ECO:0007669"/>
    <property type="project" value="UniProtKB-KW"/>
</dbReference>
<keyword evidence="2" id="KW-0251">Elongation factor</keyword>
<proteinExistence type="predicted"/>
<evidence type="ECO:0000259" key="1">
    <source>
        <dbReference type="PROSITE" id="PS50405"/>
    </source>
</evidence>
<dbReference type="GO" id="GO:0005634">
    <property type="term" value="C:nucleus"/>
    <property type="evidence" value="ECO:0007669"/>
    <property type="project" value="TreeGrafter"/>
</dbReference>
<dbReference type="Pfam" id="PF21972">
    <property type="entry name" value="Arc1p_N_like"/>
    <property type="match status" value="1"/>
</dbReference>